<dbReference type="InterPro" id="IPR013108">
    <property type="entry name" value="Amidohydro_3"/>
</dbReference>
<dbReference type="SUPFAM" id="SSF51338">
    <property type="entry name" value="Composite domain of metallo-dependent hydrolases"/>
    <property type="match status" value="1"/>
</dbReference>
<name>A0A4U1BLW4_9GAMM</name>
<dbReference type="PANTHER" id="PTHR22642">
    <property type="entry name" value="IMIDAZOLONEPROPIONASE"/>
    <property type="match status" value="1"/>
</dbReference>
<dbReference type="AlphaFoldDB" id="A0A4U1BLW4"/>
<accession>A0A4U1BLW4</accession>
<sequence>MMKKPTYLSCLLGLLLLPACNSSNQELTQSPKKQQSSVDVLVFHNGDIITVDDNTKFSISQKEKYAVLVEGDTIKQIAPKVKIDYIIDQKYANSNNYNVQYLNLDGKTLMPGFIEPHAHLQLTAQAGSVKNLMPCLPNKYQSQLYDDYGWFYYPKDENGKSPTCYLYLHDAIASVTNEEQDSGNWLLGNGLDPSRMLWEAPSEEHPYKLNDNRDFLKFPMNYLLNKDDEEITNNPVFIFDQSGHLAYANMRAFKDTGFCNAKISADQIKSLSKEAQAMVDNAYQTIDQSITLECEGTKDEMMANQEVLKQLCFDDGSVGIAENDQGKWQYSGLISEASAYMIFANAMLSSNNSKQTNIRNMIKHAPDASLNSGCPLANSHAAPGTISPDEHKKLMTTMKYILNTSSQQGVTTFVEGGTTNEMAANYINLVVNDEADTRIRSLYDWREVNKNTTRISMNDKTYKGMFSAEGIKLWSDGSTQGCTANLMDEYSEDGLCEVNPDGHTDYNQEQIQNNLQNLADCGWYFNIHANGDQAITDSAGALINMYDSSRQNVSDCKDNLNDMNYSQLHHTIIHSTVNQNGDSRLNINKEIPLNDKAKECLKQANGNSIVETYCIARNYLPNLSSSHLAGHIAYWGESMKNELGDNRGNNIAPMGDESKAQIPFSLHSDLSISPLYPLWFIEQAVTRETWQYPNLSDSDAHVLGSKQKISVEDAIKAVTIVPAQQHNIGDKLGSIREGKLADLIVLDKNPLDFGSDGEYKSTEIHTINVECSFISGKEVDWYNLPLLQDNIEQKETSNCQTSPERLSQL</sequence>
<dbReference type="Gene3D" id="2.30.40.10">
    <property type="entry name" value="Urease, subunit C, domain 1"/>
    <property type="match status" value="1"/>
</dbReference>
<proteinExistence type="predicted"/>
<reference evidence="3 4" key="1">
    <citation type="submission" date="2019-04" db="EMBL/GenBank/DDBJ databases">
        <authorList>
            <person name="Hwang J.C."/>
        </authorList>
    </citation>
    <scope>NUCLEOTIDE SEQUENCE [LARGE SCALE GENOMIC DNA]</scope>
    <source>
        <strain evidence="3 4">IMCC35002</strain>
    </source>
</reference>
<keyword evidence="3" id="KW-0378">Hydrolase</keyword>
<feature type="domain" description="Amidohydrolase 3" evidence="2">
    <location>
        <begin position="637"/>
        <end position="778"/>
    </location>
</feature>
<dbReference type="Gene3D" id="3.10.310.70">
    <property type="match status" value="1"/>
</dbReference>
<dbReference type="InterPro" id="IPR011059">
    <property type="entry name" value="Metal-dep_hydrolase_composite"/>
</dbReference>
<evidence type="ECO:0000313" key="3">
    <source>
        <dbReference type="EMBL" id="TKB54298.1"/>
    </source>
</evidence>
<keyword evidence="4" id="KW-1185">Reference proteome</keyword>
<dbReference type="InterPro" id="IPR032466">
    <property type="entry name" value="Metal_Hydrolase"/>
</dbReference>
<dbReference type="Pfam" id="PF07969">
    <property type="entry name" value="Amidohydro_3"/>
    <property type="match status" value="1"/>
</dbReference>
<dbReference type="Proteomes" id="UP000305675">
    <property type="component" value="Unassembled WGS sequence"/>
</dbReference>
<gene>
    <name evidence="3" type="ORF">FCL42_12975</name>
</gene>
<dbReference type="OrthoDB" id="9031471at2"/>
<feature type="chain" id="PRO_5020615368" evidence="1">
    <location>
        <begin position="26"/>
        <end position="809"/>
    </location>
</feature>
<dbReference type="Gene3D" id="3.20.20.140">
    <property type="entry name" value="Metal-dependent hydrolases"/>
    <property type="match status" value="2"/>
</dbReference>
<feature type="signal peptide" evidence="1">
    <location>
        <begin position="1"/>
        <end position="25"/>
    </location>
</feature>
<evidence type="ECO:0000256" key="1">
    <source>
        <dbReference type="SAM" id="SignalP"/>
    </source>
</evidence>
<organism evidence="3 4">
    <name type="scientific">Ferrimonas aestuarii</name>
    <dbReference type="NCBI Taxonomy" id="2569539"/>
    <lineage>
        <taxon>Bacteria</taxon>
        <taxon>Pseudomonadati</taxon>
        <taxon>Pseudomonadota</taxon>
        <taxon>Gammaproteobacteria</taxon>
        <taxon>Alteromonadales</taxon>
        <taxon>Ferrimonadaceae</taxon>
        <taxon>Ferrimonas</taxon>
    </lineage>
</organism>
<dbReference type="SUPFAM" id="SSF51556">
    <property type="entry name" value="Metallo-dependent hydrolases"/>
    <property type="match status" value="1"/>
</dbReference>
<dbReference type="EMBL" id="SWCJ01000009">
    <property type="protein sequence ID" value="TKB54298.1"/>
    <property type="molecule type" value="Genomic_DNA"/>
</dbReference>
<dbReference type="GO" id="GO:0016810">
    <property type="term" value="F:hydrolase activity, acting on carbon-nitrogen (but not peptide) bonds"/>
    <property type="evidence" value="ECO:0007669"/>
    <property type="project" value="InterPro"/>
</dbReference>
<comment type="caution">
    <text evidence="3">The sequence shown here is derived from an EMBL/GenBank/DDBJ whole genome shotgun (WGS) entry which is preliminary data.</text>
</comment>
<evidence type="ECO:0000259" key="2">
    <source>
        <dbReference type="Pfam" id="PF07969"/>
    </source>
</evidence>
<keyword evidence="1" id="KW-0732">Signal</keyword>
<evidence type="ECO:0000313" key="4">
    <source>
        <dbReference type="Proteomes" id="UP000305675"/>
    </source>
</evidence>
<dbReference type="PANTHER" id="PTHR22642:SF2">
    <property type="entry name" value="PROTEIN LONG AFTER FAR-RED 3"/>
    <property type="match status" value="1"/>
</dbReference>
<protein>
    <submittedName>
        <fullName evidence="3">Amidohydrolase</fullName>
    </submittedName>
</protein>